<dbReference type="GeneID" id="89452474"/>
<dbReference type="AlphaFoldDB" id="A3U6A5"/>
<dbReference type="InterPro" id="IPR006157">
    <property type="entry name" value="FolB_dom"/>
</dbReference>
<dbReference type="Pfam" id="PF02152">
    <property type="entry name" value="FolB"/>
    <property type="match status" value="1"/>
</dbReference>
<dbReference type="STRING" id="216432.CA2559_03415"/>
<keyword evidence="5 6" id="KW-0456">Lyase</keyword>
<proteinExistence type="inferred from homology"/>
<dbReference type="GO" id="GO:0046654">
    <property type="term" value="P:tetrahydrofolate biosynthetic process"/>
    <property type="evidence" value="ECO:0007669"/>
    <property type="project" value="UniProtKB-UniRule"/>
</dbReference>
<reference evidence="8 9" key="1">
    <citation type="journal article" date="2010" name="J. Bacteriol.">
        <title>The complete genome sequence of Croceibacter atlanticus HTCC2559T.</title>
        <authorList>
            <person name="Oh H.M."/>
            <person name="Kang I."/>
            <person name="Ferriera S."/>
            <person name="Giovannoni S.J."/>
            <person name="Cho J.C."/>
        </authorList>
    </citation>
    <scope>NUCLEOTIDE SEQUENCE [LARGE SCALE GENOMIC DNA]</scope>
    <source>
        <strain evidence="9">ATCC BAA-628 / HTCC2559 / KCTC 12090</strain>
    </source>
</reference>
<dbReference type="GO" id="GO:0004150">
    <property type="term" value="F:dihydroneopterin aldolase activity"/>
    <property type="evidence" value="ECO:0007669"/>
    <property type="project" value="UniProtKB-UniRule"/>
</dbReference>
<evidence type="ECO:0000256" key="4">
    <source>
        <dbReference type="ARBA" id="ARBA00022909"/>
    </source>
</evidence>
<evidence type="ECO:0000256" key="2">
    <source>
        <dbReference type="ARBA" id="ARBA00005013"/>
    </source>
</evidence>
<dbReference type="PANTHER" id="PTHR42844">
    <property type="entry name" value="DIHYDRONEOPTERIN ALDOLASE 1-RELATED"/>
    <property type="match status" value="1"/>
</dbReference>
<protein>
    <recommendedName>
        <fullName evidence="6">7,8-dihydroneopterin aldolase</fullName>
        <ecNumber evidence="6">4.1.2.25</ecNumber>
    </recommendedName>
</protein>
<dbReference type="UniPathway" id="UPA00077">
    <property type="reaction ID" value="UER00154"/>
</dbReference>
<comment type="function">
    <text evidence="6">Catalyzes the conversion of 7,8-dihydroneopterin to 6-hydroxymethyl-7,8-dihydropterin.</text>
</comment>
<evidence type="ECO:0000256" key="5">
    <source>
        <dbReference type="ARBA" id="ARBA00023239"/>
    </source>
</evidence>
<evidence type="ECO:0000313" key="8">
    <source>
        <dbReference type="EMBL" id="EAP87772.1"/>
    </source>
</evidence>
<dbReference type="GO" id="GO:0005737">
    <property type="term" value="C:cytoplasm"/>
    <property type="evidence" value="ECO:0007669"/>
    <property type="project" value="TreeGrafter"/>
</dbReference>
<feature type="domain" description="Dihydroneopterin aldolase/epimerase" evidence="7">
    <location>
        <begin position="4"/>
        <end position="116"/>
    </location>
</feature>
<dbReference type="EC" id="4.1.2.25" evidence="6"/>
<dbReference type="EMBL" id="CP002046">
    <property type="protein sequence ID" value="EAP87772.1"/>
    <property type="molecule type" value="Genomic_DNA"/>
</dbReference>
<evidence type="ECO:0000256" key="3">
    <source>
        <dbReference type="ARBA" id="ARBA00005708"/>
    </source>
</evidence>
<keyword evidence="4 6" id="KW-0289">Folate biosynthesis</keyword>
<comment type="pathway">
    <text evidence="2 6">Cofactor biosynthesis; tetrahydrofolate biosynthesis; 2-amino-4-hydroxy-6-hydroxymethyl-7,8-dihydropteridine diphosphate from 7,8-dihydroneopterin triphosphate: step 3/4.</text>
</comment>
<evidence type="ECO:0000313" key="9">
    <source>
        <dbReference type="Proteomes" id="UP000002297"/>
    </source>
</evidence>
<evidence type="ECO:0000259" key="7">
    <source>
        <dbReference type="SMART" id="SM00905"/>
    </source>
</evidence>
<dbReference type="KEGG" id="cat:CA2559_03415"/>
<organism evidence="8 9">
    <name type="scientific">Croceibacter atlanticus (strain ATCC BAA-628 / JCM 21780 / CIP 108009 / IAM 15332 / KCTC 12090 / HTCC2559)</name>
    <dbReference type="NCBI Taxonomy" id="216432"/>
    <lineage>
        <taxon>Bacteria</taxon>
        <taxon>Pseudomonadati</taxon>
        <taxon>Bacteroidota</taxon>
        <taxon>Flavobacteriia</taxon>
        <taxon>Flavobacteriales</taxon>
        <taxon>Flavobacteriaceae</taxon>
        <taxon>Croceibacter</taxon>
    </lineage>
</organism>
<dbReference type="Proteomes" id="UP000002297">
    <property type="component" value="Chromosome"/>
</dbReference>
<comment type="similarity">
    <text evidence="3 6">Belongs to the DHNA family.</text>
</comment>
<dbReference type="NCBIfam" id="TIGR00526">
    <property type="entry name" value="folB_dom"/>
    <property type="match status" value="1"/>
</dbReference>
<comment type="catalytic activity">
    <reaction evidence="1 6">
        <text>7,8-dihydroneopterin = 6-hydroxymethyl-7,8-dihydropterin + glycolaldehyde</text>
        <dbReference type="Rhea" id="RHEA:10540"/>
        <dbReference type="ChEBI" id="CHEBI:17001"/>
        <dbReference type="ChEBI" id="CHEBI:17071"/>
        <dbReference type="ChEBI" id="CHEBI:44841"/>
        <dbReference type="EC" id="4.1.2.25"/>
    </reaction>
</comment>
<dbReference type="PANTHER" id="PTHR42844:SF1">
    <property type="entry name" value="DIHYDRONEOPTERIN ALDOLASE 1-RELATED"/>
    <property type="match status" value="1"/>
</dbReference>
<keyword evidence="9" id="KW-1185">Reference proteome</keyword>
<name>A3U6A5_CROAH</name>
<gene>
    <name evidence="8" type="ordered locus">CA2559_03415</name>
</gene>
<dbReference type="GO" id="GO:0046656">
    <property type="term" value="P:folic acid biosynthetic process"/>
    <property type="evidence" value="ECO:0007669"/>
    <property type="project" value="UniProtKB-UniRule"/>
</dbReference>
<dbReference type="OrthoDB" id="9803748at2"/>
<dbReference type="SMART" id="SM00905">
    <property type="entry name" value="FolB"/>
    <property type="match status" value="1"/>
</dbReference>
<dbReference type="NCBIfam" id="TIGR00525">
    <property type="entry name" value="folB"/>
    <property type="match status" value="1"/>
</dbReference>
<dbReference type="SUPFAM" id="SSF55620">
    <property type="entry name" value="Tetrahydrobiopterin biosynthesis enzymes-like"/>
    <property type="match status" value="1"/>
</dbReference>
<dbReference type="InterPro" id="IPR006156">
    <property type="entry name" value="Dihydroneopterin_aldolase"/>
</dbReference>
<dbReference type="InterPro" id="IPR043133">
    <property type="entry name" value="GTP-CH-I_C/QueF"/>
</dbReference>
<dbReference type="HOGENOM" id="CLU_112632_1_2_10"/>
<dbReference type="Gene3D" id="3.30.1130.10">
    <property type="match status" value="1"/>
</dbReference>
<sequence length="119" mass="13279">MGKIHLTNIKVFAYHGCLVEESKIGSDYLVNLTVEGDLSLSAKTDNLNDTIDYVHLNRVVKEEMKEPSHLLETVAERILTRIFEELIIVQSATVSVSKVNPPIGGDVAMVTVERTKRRS</sequence>
<accession>A3U6A5</accession>
<evidence type="ECO:0000256" key="6">
    <source>
        <dbReference type="RuleBase" id="RU362079"/>
    </source>
</evidence>
<dbReference type="RefSeq" id="WP_013186448.1">
    <property type="nucleotide sequence ID" value="NC_014230.1"/>
</dbReference>
<evidence type="ECO:0000256" key="1">
    <source>
        <dbReference type="ARBA" id="ARBA00001353"/>
    </source>
</evidence>
<dbReference type="eggNOG" id="COG1539">
    <property type="taxonomic scope" value="Bacteria"/>
</dbReference>